<comment type="caution">
    <text evidence="1">The sequence shown here is derived from an EMBL/GenBank/DDBJ whole genome shotgun (WGS) entry which is preliminary data.</text>
</comment>
<protein>
    <submittedName>
        <fullName evidence="1">Uncharacterized protein</fullName>
    </submittedName>
</protein>
<proteinExistence type="predicted"/>
<dbReference type="AlphaFoldDB" id="A0A8H4R6X1"/>
<evidence type="ECO:0000313" key="1">
    <source>
        <dbReference type="EMBL" id="KAF4623478.1"/>
    </source>
</evidence>
<reference evidence="1 2" key="1">
    <citation type="submission" date="2019-12" db="EMBL/GenBank/DDBJ databases">
        <authorList>
            <person name="Floudas D."/>
            <person name="Bentzer J."/>
            <person name="Ahren D."/>
            <person name="Johansson T."/>
            <person name="Persson P."/>
            <person name="Tunlid A."/>
        </authorList>
    </citation>
    <scope>NUCLEOTIDE SEQUENCE [LARGE SCALE GENOMIC DNA]</scope>
    <source>
        <strain evidence="1 2">CBS 102.39</strain>
    </source>
</reference>
<dbReference type="EMBL" id="JAACJL010000001">
    <property type="protein sequence ID" value="KAF4623478.1"/>
    <property type="molecule type" value="Genomic_DNA"/>
</dbReference>
<keyword evidence="2" id="KW-1185">Reference proteome</keyword>
<gene>
    <name evidence="1" type="ORF">D9613_001351</name>
</gene>
<evidence type="ECO:0000313" key="2">
    <source>
        <dbReference type="Proteomes" id="UP000521872"/>
    </source>
</evidence>
<dbReference type="Proteomes" id="UP000521872">
    <property type="component" value="Unassembled WGS sequence"/>
</dbReference>
<name>A0A8H4R6X1_9AGAR</name>
<organism evidence="1 2">
    <name type="scientific">Agrocybe pediades</name>
    <dbReference type="NCBI Taxonomy" id="84607"/>
    <lineage>
        <taxon>Eukaryota</taxon>
        <taxon>Fungi</taxon>
        <taxon>Dikarya</taxon>
        <taxon>Basidiomycota</taxon>
        <taxon>Agaricomycotina</taxon>
        <taxon>Agaricomycetes</taxon>
        <taxon>Agaricomycetidae</taxon>
        <taxon>Agaricales</taxon>
        <taxon>Agaricineae</taxon>
        <taxon>Strophariaceae</taxon>
        <taxon>Agrocybe</taxon>
    </lineage>
</organism>
<sequence>MTYHPENSLQPSMKLSTTTSYYKEHLEQRRDTAPQFSQRQASRGQPTISYASFATPHPSNAYRSISSNLETRTPRYHSELLQSGTKQFEEPSKLFPENEAFQRFLSGSSSGSQTSIFSNAPALTHNAYASSHSSWTEHRRPHNYGPEISGHMSEPNQCYCRSYHYQVLIDDPFLPRGFDPTSLILFNKFPGHEGSQPIGGIRLWDCLHQTGMMDAYEPIPLYGQPIFIQISISLPVVHNVTTDTNMPTLPPPIRAGRWLFTLPVSKDRPVTKGMLAHFVAHAITGMPIPGDYKGEDLFGGSRLFGLQRMIGTHGNLWSPLWATVPDLSRLSKDVSFRS</sequence>
<accession>A0A8H4R6X1</accession>